<dbReference type="CDD" id="cd00861">
    <property type="entry name" value="ProRS_anticodon_short"/>
    <property type="match status" value="1"/>
</dbReference>
<dbReference type="SUPFAM" id="SSF55681">
    <property type="entry name" value="Class II aaRS and biotin synthetases"/>
    <property type="match status" value="1"/>
</dbReference>
<feature type="domain" description="YbaK/aminoacyl-tRNA synthetase-associated" evidence="5">
    <location>
        <begin position="234"/>
        <end position="349"/>
    </location>
</feature>
<dbReference type="Gene3D" id="3.90.960.10">
    <property type="entry name" value="YbaK/aminoacyl-tRNA synthetase-associated domain"/>
    <property type="match status" value="1"/>
</dbReference>
<keyword evidence="3 6" id="KW-0030">Aminoacyl-tRNA synthetase</keyword>
<dbReference type="InterPro" id="IPR004154">
    <property type="entry name" value="Anticodon-bd"/>
</dbReference>
<dbReference type="Proteomes" id="UP000032250">
    <property type="component" value="Unassembled WGS sequence"/>
</dbReference>
<dbReference type="PANTHER" id="PTHR42753">
    <property type="entry name" value="MITOCHONDRIAL RIBOSOME PROTEIN L39/PROLYL-TRNA LIGASE FAMILY MEMBER"/>
    <property type="match status" value="1"/>
</dbReference>
<dbReference type="PATRIC" id="fig|1379739.3.peg.4044"/>
<evidence type="ECO:0000313" key="6">
    <source>
        <dbReference type="EMBL" id="KIS22414.1"/>
    </source>
</evidence>
<dbReference type="InterPro" id="IPR045864">
    <property type="entry name" value="aa-tRNA-synth_II/BPL/LPL"/>
</dbReference>
<dbReference type="Gene3D" id="3.40.50.800">
    <property type="entry name" value="Anticodon-binding domain"/>
    <property type="match status" value="1"/>
</dbReference>
<protein>
    <submittedName>
        <fullName evidence="6">Prolyl-tRNA synthetase</fullName>
    </submittedName>
</protein>
<name>A0A0D1AGX1_CLOBO</name>
<dbReference type="SUPFAM" id="SSF52954">
    <property type="entry name" value="Class II aaRS ABD-related"/>
    <property type="match status" value="1"/>
</dbReference>
<keyword evidence="2" id="KW-0547">Nucleotide-binding</keyword>
<dbReference type="InterPro" id="IPR036754">
    <property type="entry name" value="YbaK/aa-tRNA-synt-asso_dom_sf"/>
</dbReference>
<dbReference type="GO" id="GO:0016740">
    <property type="term" value="F:transferase activity"/>
    <property type="evidence" value="ECO:0007669"/>
    <property type="project" value="UniProtKB-ARBA"/>
</dbReference>
<dbReference type="SUPFAM" id="SSF55826">
    <property type="entry name" value="YbaK/ProRS associated domain"/>
    <property type="match status" value="1"/>
</dbReference>
<dbReference type="InterPro" id="IPR007214">
    <property type="entry name" value="YbaK/aa-tRNA-synth-assoc-dom"/>
</dbReference>
<keyword evidence="3 6" id="KW-0436">Ligase</keyword>
<dbReference type="PANTHER" id="PTHR42753:SF2">
    <property type="entry name" value="PROLINE--TRNA LIGASE"/>
    <property type="match status" value="1"/>
</dbReference>
<accession>A0A0D1AGX1</accession>
<dbReference type="GO" id="GO:0005829">
    <property type="term" value="C:cytosol"/>
    <property type="evidence" value="ECO:0007669"/>
    <property type="project" value="TreeGrafter"/>
</dbReference>
<dbReference type="InterPro" id="IPR036621">
    <property type="entry name" value="Anticodon-bd_dom_sf"/>
</dbReference>
<dbReference type="GO" id="GO:0002161">
    <property type="term" value="F:aminoacyl-tRNA deacylase activity"/>
    <property type="evidence" value="ECO:0007669"/>
    <property type="project" value="InterPro"/>
</dbReference>
<dbReference type="GO" id="GO:0005524">
    <property type="term" value="F:ATP binding"/>
    <property type="evidence" value="ECO:0007669"/>
    <property type="project" value="UniProtKB-KW"/>
</dbReference>
<evidence type="ECO:0000313" key="7">
    <source>
        <dbReference type="Proteomes" id="UP000032250"/>
    </source>
</evidence>
<dbReference type="OrthoDB" id="9809052at2"/>
<dbReference type="FunFam" id="3.90.960.10:FF:000014">
    <property type="entry name" value="Prolyl-tRNA synthetase"/>
    <property type="match status" value="1"/>
</dbReference>
<dbReference type="RefSeq" id="WP_003482888.1">
    <property type="nucleotide sequence ID" value="NZ_JXSU01000008.1"/>
</dbReference>
<feature type="domain" description="Anticodon-binding" evidence="4">
    <location>
        <begin position="450"/>
        <end position="540"/>
    </location>
</feature>
<dbReference type="InterPro" id="IPR050062">
    <property type="entry name" value="Pro-tRNA_synthetase"/>
</dbReference>
<evidence type="ECO:0000256" key="2">
    <source>
        <dbReference type="ARBA" id="ARBA00022840"/>
    </source>
</evidence>
<keyword evidence="2" id="KW-0067">ATP-binding</keyword>
<dbReference type="GO" id="GO:0004827">
    <property type="term" value="F:proline-tRNA ligase activity"/>
    <property type="evidence" value="ECO:0007669"/>
    <property type="project" value="TreeGrafter"/>
</dbReference>
<dbReference type="GO" id="GO:0140096">
    <property type="term" value="F:catalytic activity, acting on a protein"/>
    <property type="evidence" value="ECO:0007669"/>
    <property type="project" value="UniProtKB-ARBA"/>
</dbReference>
<dbReference type="HOGENOM" id="CLU_016739_0_0_9"/>
<dbReference type="Gene3D" id="3.30.930.10">
    <property type="entry name" value="Bira Bifunctional Protein, Domain 2"/>
    <property type="match status" value="1"/>
</dbReference>
<comment type="caution">
    <text evidence="6">The sequence shown here is derived from an EMBL/GenBank/DDBJ whole genome shotgun (WGS) entry which is preliminary data.</text>
</comment>
<organism evidence="6 7">
    <name type="scientific">Clostridium botulinum B2 450</name>
    <dbReference type="NCBI Taxonomy" id="1379739"/>
    <lineage>
        <taxon>Bacteria</taxon>
        <taxon>Bacillati</taxon>
        <taxon>Bacillota</taxon>
        <taxon>Clostridia</taxon>
        <taxon>Eubacteriales</taxon>
        <taxon>Clostridiaceae</taxon>
        <taxon>Clostridium</taxon>
    </lineage>
</organism>
<gene>
    <name evidence="6" type="ORF">N495_18335</name>
</gene>
<dbReference type="Pfam" id="PF04073">
    <property type="entry name" value="tRNA_edit"/>
    <property type="match status" value="1"/>
</dbReference>
<evidence type="ECO:0000256" key="1">
    <source>
        <dbReference type="ARBA" id="ARBA00022490"/>
    </source>
</evidence>
<evidence type="ECO:0000259" key="4">
    <source>
        <dbReference type="Pfam" id="PF03129"/>
    </source>
</evidence>
<sequence length="545" mass="62704">MRLSKTLVHSLREYPADLDMDSQKLLLKGGLITKVDSGLYAFTPLGYSFLENIQKIIEDNSKKNGGFQISIPYIKDFQDVSKKNNEFILDSNEENLRFINFLKNNVTSYKQLPLFFYENNTEINYKGKNNLGIMCGKQVLKEHFYMMLDEENNKFNKEELIKLYKDIFKIMNLQYHIVEDELDGTIKFIIYDNIGDSHIVECKSCNYGNEINRALSIPDYNIEKDLKELNKIETPDIKTMEELGEFFKVPYRKLTKTIIYKCNNASIVAVMVRGDRDIDEFKVIKNLGNIGNLELAGEDIVKQATNAEIGFAGPINLKVDNILVDEEITKMNNFMVGANETGYHYENVNYGRDFKGIVGEFRKIHKDSRCILCGNKLEINEGFVIGEIKKIEENLIKNECATFIDNKGKSKPFTIYKGFMDIYKIISWAIEQNKDELGIVWPMEASAFKIIVTIANEKDEQQFKVAEEIYSNLVNSGISTILDDRKERAGVKFKDADLWGIPIRITVGKNIKENNVEIKLRNLKEKKEIPIDQLQESIKSLLGMA</sequence>
<evidence type="ECO:0000256" key="3">
    <source>
        <dbReference type="ARBA" id="ARBA00023146"/>
    </source>
</evidence>
<dbReference type="Pfam" id="PF03129">
    <property type="entry name" value="HGTP_anticodon"/>
    <property type="match status" value="1"/>
</dbReference>
<dbReference type="EMBL" id="JXSU01000008">
    <property type="protein sequence ID" value="KIS22414.1"/>
    <property type="molecule type" value="Genomic_DNA"/>
</dbReference>
<dbReference type="AlphaFoldDB" id="A0A0D1AGX1"/>
<proteinExistence type="predicted"/>
<dbReference type="CDD" id="cd04334">
    <property type="entry name" value="ProRS-INS"/>
    <property type="match status" value="1"/>
</dbReference>
<dbReference type="GO" id="GO:0006433">
    <property type="term" value="P:prolyl-tRNA aminoacylation"/>
    <property type="evidence" value="ECO:0007669"/>
    <property type="project" value="TreeGrafter"/>
</dbReference>
<dbReference type="InterPro" id="IPR044140">
    <property type="entry name" value="ProRS_anticodon_short"/>
</dbReference>
<evidence type="ECO:0000259" key="5">
    <source>
        <dbReference type="Pfam" id="PF04073"/>
    </source>
</evidence>
<reference evidence="6 7" key="1">
    <citation type="submission" date="2014-06" db="EMBL/GenBank/DDBJ databases">
        <title>Genome characterization of distinct group I Clostridium botulinum lineages.</title>
        <authorList>
            <person name="Giordani F."/>
            <person name="Anselmo A."/>
            <person name="Fillo S."/>
            <person name="Palozzi A.M."/>
            <person name="Fortunato A."/>
            <person name="Gentile B."/>
            <person name="Ciammaruconi A."/>
            <person name="Anniballi F."/>
            <person name="De Medici D."/>
            <person name="Lista F."/>
        </authorList>
    </citation>
    <scope>NUCLEOTIDE SEQUENCE [LARGE SCALE GENOMIC DNA]</scope>
    <source>
        <strain evidence="6 7">B2 450</strain>
    </source>
</reference>
<keyword evidence="1" id="KW-0963">Cytoplasm</keyword>